<organism evidence="5 6">
    <name type="scientific">Amphibalanus amphitrite</name>
    <name type="common">Striped barnacle</name>
    <name type="synonym">Balanus amphitrite</name>
    <dbReference type="NCBI Taxonomy" id="1232801"/>
    <lineage>
        <taxon>Eukaryota</taxon>
        <taxon>Metazoa</taxon>
        <taxon>Ecdysozoa</taxon>
        <taxon>Arthropoda</taxon>
        <taxon>Crustacea</taxon>
        <taxon>Multicrustacea</taxon>
        <taxon>Cirripedia</taxon>
        <taxon>Thoracica</taxon>
        <taxon>Thoracicalcarea</taxon>
        <taxon>Balanomorpha</taxon>
        <taxon>Balanoidea</taxon>
        <taxon>Balanidae</taxon>
        <taxon>Amphibalaninae</taxon>
        <taxon>Amphibalanus</taxon>
    </lineage>
</organism>
<gene>
    <name evidence="5" type="primary">calA</name>
    <name evidence="5" type="ORF">FJT64_015067</name>
</gene>
<sequence length="201" mass="22672">MSSHLNTGTRAMPSRQALRYQFDLIDRDHNGSISGHELTEVMRQLGHNVTDAEIVDIMAAVDLDGDGNLTFDEFVTVMSKTSRDGERTREEADNAMREAFKVFDKNGRGFIGVSDLRAVLHCLGERLTDEEIEDIIEEVDMDGDGRIDFIALRRQFDLLDTDEDGHISPVHLTNVLRSIDLHITDTEMDEVMAKTDVDGKY</sequence>
<dbReference type="Proteomes" id="UP000440578">
    <property type="component" value="Unassembled WGS sequence"/>
</dbReference>
<dbReference type="InterPro" id="IPR018247">
    <property type="entry name" value="EF_Hand_1_Ca_BS"/>
</dbReference>
<evidence type="ECO:0000259" key="4">
    <source>
        <dbReference type="PROSITE" id="PS50222"/>
    </source>
</evidence>
<feature type="domain" description="EF-hand" evidence="4">
    <location>
        <begin position="49"/>
        <end position="84"/>
    </location>
</feature>
<comment type="caution">
    <text evidence="5">The sequence shown here is derived from an EMBL/GenBank/DDBJ whole genome shotgun (WGS) entry which is preliminary data.</text>
</comment>
<dbReference type="InterPro" id="IPR050230">
    <property type="entry name" value="CALM/Myosin/TropC-like"/>
</dbReference>
<keyword evidence="6" id="KW-1185">Reference proteome</keyword>
<evidence type="ECO:0000256" key="2">
    <source>
        <dbReference type="ARBA" id="ARBA00022837"/>
    </source>
</evidence>
<dbReference type="OrthoDB" id="26525at2759"/>
<dbReference type="Gene3D" id="1.10.238.10">
    <property type="entry name" value="EF-hand"/>
    <property type="match status" value="3"/>
</dbReference>
<protein>
    <submittedName>
        <fullName evidence="5">Calmodulin</fullName>
    </submittedName>
</protein>
<keyword evidence="2" id="KW-0106">Calcium</keyword>
<dbReference type="SMART" id="SM00054">
    <property type="entry name" value="EFh"/>
    <property type="match status" value="4"/>
</dbReference>
<dbReference type="InterPro" id="IPR011992">
    <property type="entry name" value="EF-hand-dom_pair"/>
</dbReference>
<dbReference type="GO" id="GO:0016460">
    <property type="term" value="C:myosin II complex"/>
    <property type="evidence" value="ECO:0007669"/>
    <property type="project" value="TreeGrafter"/>
</dbReference>
<dbReference type="InterPro" id="IPR002048">
    <property type="entry name" value="EF_hand_dom"/>
</dbReference>
<feature type="domain" description="EF-hand" evidence="4">
    <location>
        <begin position="91"/>
        <end position="126"/>
    </location>
</feature>
<dbReference type="PANTHER" id="PTHR23048:SF0">
    <property type="entry name" value="CALMODULIN LIKE 3"/>
    <property type="match status" value="1"/>
</dbReference>
<dbReference type="PROSITE" id="PS00018">
    <property type="entry name" value="EF_HAND_1"/>
    <property type="match status" value="2"/>
</dbReference>
<reference evidence="5 6" key="1">
    <citation type="submission" date="2019-07" db="EMBL/GenBank/DDBJ databases">
        <title>Draft genome assembly of a fouling barnacle, Amphibalanus amphitrite (Darwin, 1854): The first reference genome for Thecostraca.</title>
        <authorList>
            <person name="Kim W."/>
        </authorList>
    </citation>
    <scope>NUCLEOTIDE SEQUENCE [LARGE SCALE GENOMIC DNA]</scope>
    <source>
        <strain evidence="5">SNU_AA5</strain>
        <tissue evidence="5">Soma without cirri and trophi</tissue>
    </source>
</reference>
<evidence type="ECO:0000256" key="3">
    <source>
        <dbReference type="ARBA" id="ARBA00037722"/>
    </source>
</evidence>
<evidence type="ECO:0000313" key="6">
    <source>
        <dbReference type="Proteomes" id="UP000440578"/>
    </source>
</evidence>
<evidence type="ECO:0000256" key="1">
    <source>
        <dbReference type="ARBA" id="ARBA00022737"/>
    </source>
</evidence>
<proteinExistence type="predicted"/>
<dbReference type="PANTHER" id="PTHR23048">
    <property type="entry name" value="MYOSIN LIGHT CHAIN 1, 3"/>
    <property type="match status" value="1"/>
</dbReference>
<dbReference type="SUPFAM" id="SSF47473">
    <property type="entry name" value="EF-hand"/>
    <property type="match status" value="2"/>
</dbReference>
<name>A0A6A4X5E0_AMPAM</name>
<feature type="domain" description="EF-hand" evidence="4">
    <location>
        <begin position="13"/>
        <end position="48"/>
    </location>
</feature>
<dbReference type="PROSITE" id="PS50222">
    <property type="entry name" value="EF_HAND_2"/>
    <property type="match status" value="4"/>
</dbReference>
<dbReference type="EMBL" id="VIIS01000017">
    <property type="protein sequence ID" value="KAF0314487.1"/>
    <property type="molecule type" value="Genomic_DNA"/>
</dbReference>
<keyword evidence="1" id="KW-0677">Repeat</keyword>
<comment type="function">
    <text evidence="3">Troponin is the central regulatory protein of striated muscle contraction. Tn consists of three components: Tn-I which is the inhibitor of actomyosin ATPase, Tn-T which contains the binding site for tropomyosin and Tn-C. The binding of calcium to Tn-C abolishes the inhibitory action of Tn on actin filaments.</text>
</comment>
<evidence type="ECO:0000313" key="5">
    <source>
        <dbReference type="EMBL" id="KAF0314487.1"/>
    </source>
</evidence>
<feature type="domain" description="EF-hand" evidence="4">
    <location>
        <begin position="127"/>
        <end position="162"/>
    </location>
</feature>
<accession>A0A6A4X5E0</accession>
<dbReference type="AlphaFoldDB" id="A0A6A4X5E0"/>
<dbReference type="FunFam" id="1.10.238.10:FF:000001">
    <property type="entry name" value="Calmodulin 1"/>
    <property type="match status" value="1"/>
</dbReference>
<dbReference type="GO" id="GO:0005509">
    <property type="term" value="F:calcium ion binding"/>
    <property type="evidence" value="ECO:0007669"/>
    <property type="project" value="InterPro"/>
</dbReference>
<dbReference type="CDD" id="cd00051">
    <property type="entry name" value="EFh"/>
    <property type="match status" value="1"/>
</dbReference>
<dbReference type="Pfam" id="PF13499">
    <property type="entry name" value="EF-hand_7"/>
    <property type="match status" value="3"/>
</dbReference>